<evidence type="ECO:0000256" key="1">
    <source>
        <dbReference type="ARBA" id="ARBA00022729"/>
    </source>
</evidence>
<evidence type="ECO:0000256" key="3">
    <source>
        <dbReference type="SAM" id="SignalP"/>
    </source>
</evidence>
<feature type="signal peptide" evidence="3">
    <location>
        <begin position="1"/>
        <end position="21"/>
    </location>
</feature>
<dbReference type="AlphaFoldDB" id="A0AAV9NA34"/>
<dbReference type="InterPro" id="IPR018466">
    <property type="entry name" value="Kre9/Knh1-like_N"/>
</dbReference>
<feature type="chain" id="PRO_5043552739" description="Yeast cell wall synthesis Kre9/Knh1-like N-terminal domain-containing protein" evidence="3">
    <location>
        <begin position="22"/>
        <end position="247"/>
    </location>
</feature>
<sequence length="247" mass="24229">MCTLAHYGAIALALLATAASGLEILSPTPGSGIDPTKPLSILWSVGYDDPASIDIKFTNANPNDVTTDLTLATGVASYTGFYTVPENTIQNFGTGYQILILSAGTTIASSTGLILGQSSNQVTTDANGQVTLISTAAAGTASGSALLTNSVPTASIESVGTTTLSGTATATDADADATTSATTSRASSFVTSTSSRSSSSSTSSSGQSSASATSAQSTNTANGQRRLGGELVLGAAGVLAGLVALLA</sequence>
<feature type="compositionally biased region" description="Low complexity" evidence="2">
    <location>
        <begin position="172"/>
        <end position="221"/>
    </location>
</feature>
<dbReference type="Proteomes" id="UP001358417">
    <property type="component" value="Unassembled WGS sequence"/>
</dbReference>
<reference evidence="5 6" key="1">
    <citation type="submission" date="2023-08" db="EMBL/GenBank/DDBJ databases">
        <title>Black Yeasts Isolated from many extreme environments.</title>
        <authorList>
            <person name="Coleine C."/>
            <person name="Stajich J.E."/>
            <person name="Selbmann L."/>
        </authorList>
    </citation>
    <scope>NUCLEOTIDE SEQUENCE [LARGE SCALE GENOMIC DNA]</scope>
    <source>
        <strain evidence="5 6">CCFEE 5792</strain>
    </source>
</reference>
<dbReference type="PANTHER" id="PTHR40633">
    <property type="entry name" value="MATRIX PROTEIN, PUTATIVE (AFU_ORTHOLOGUE AFUA_8G05410)-RELATED"/>
    <property type="match status" value="1"/>
</dbReference>
<proteinExistence type="predicted"/>
<evidence type="ECO:0000313" key="6">
    <source>
        <dbReference type="Proteomes" id="UP001358417"/>
    </source>
</evidence>
<dbReference type="EMBL" id="JAVRRD010000012">
    <property type="protein sequence ID" value="KAK5053093.1"/>
    <property type="molecule type" value="Genomic_DNA"/>
</dbReference>
<dbReference type="GeneID" id="89970279"/>
<comment type="caution">
    <text evidence="5">The sequence shown here is derived from an EMBL/GenBank/DDBJ whole genome shotgun (WGS) entry which is preliminary data.</text>
</comment>
<keyword evidence="6" id="KW-1185">Reference proteome</keyword>
<feature type="region of interest" description="Disordered" evidence="2">
    <location>
        <begin position="172"/>
        <end position="222"/>
    </location>
</feature>
<evidence type="ECO:0000256" key="2">
    <source>
        <dbReference type="SAM" id="MobiDB-lite"/>
    </source>
</evidence>
<name>A0AAV9NA34_9EURO</name>
<dbReference type="InterPro" id="IPR052982">
    <property type="entry name" value="SRP1/TIP1-like"/>
</dbReference>
<protein>
    <recommendedName>
        <fullName evidence="4">Yeast cell wall synthesis Kre9/Knh1-like N-terminal domain-containing protein</fullName>
    </recommendedName>
</protein>
<keyword evidence="1 3" id="KW-0732">Signal</keyword>
<dbReference type="RefSeq" id="XP_064706535.1">
    <property type="nucleotide sequence ID" value="XM_064845681.1"/>
</dbReference>
<dbReference type="PANTHER" id="PTHR40633:SF1">
    <property type="entry name" value="GPI ANCHORED SERINE-THREONINE RICH PROTEIN (AFU_ORTHOLOGUE AFUA_1G03630)"/>
    <property type="match status" value="1"/>
</dbReference>
<evidence type="ECO:0000313" key="5">
    <source>
        <dbReference type="EMBL" id="KAK5053093.1"/>
    </source>
</evidence>
<evidence type="ECO:0000259" key="4">
    <source>
        <dbReference type="Pfam" id="PF10342"/>
    </source>
</evidence>
<accession>A0AAV9NA34</accession>
<organism evidence="5 6">
    <name type="scientific">Exophiala bonariae</name>
    <dbReference type="NCBI Taxonomy" id="1690606"/>
    <lineage>
        <taxon>Eukaryota</taxon>
        <taxon>Fungi</taxon>
        <taxon>Dikarya</taxon>
        <taxon>Ascomycota</taxon>
        <taxon>Pezizomycotina</taxon>
        <taxon>Eurotiomycetes</taxon>
        <taxon>Chaetothyriomycetidae</taxon>
        <taxon>Chaetothyriales</taxon>
        <taxon>Herpotrichiellaceae</taxon>
        <taxon>Exophiala</taxon>
    </lineage>
</organism>
<gene>
    <name evidence="5" type="ORF">LTR84_002067</name>
</gene>
<feature type="domain" description="Yeast cell wall synthesis Kre9/Knh1-like N-terminal" evidence="4">
    <location>
        <begin position="26"/>
        <end position="105"/>
    </location>
</feature>
<dbReference type="Pfam" id="PF10342">
    <property type="entry name" value="Kre9_KNH"/>
    <property type="match status" value="1"/>
</dbReference>